<evidence type="ECO:0000313" key="5">
    <source>
        <dbReference type="EMBL" id="MPQ64864.1"/>
    </source>
</evidence>
<dbReference type="InterPro" id="IPR045304">
    <property type="entry name" value="LbH_SAT"/>
</dbReference>
<dbReference type="Gene3D" id="1.10.3130.10">
    <property type="entry name" value="serine acetyltransferase, domain 1"/>
    <property type="match status" value="1"/>
</dbReference>
<dbReference type="NCBIfam" id="NF041874">
    <property type="entry name" value="EPS_EpsC"/>
    <property type="match status" value="1"/>
</dbReference>
<dbReference type="InterPro" id="IPR053376">
    <property type="entry name" value="Serine_acetyltransferase"/>
</dbReference>
<organism evidence="5 6">
    <name type="scientific">Clostridium estertheticum</name>
    <dbReference type="NCBI Taxonomy" id="238834"/>
    <lineage>
        <taxon>Bacteria</taxon>
        <taxon>Bacillati</taxon>
        <taxon>Bacillota</taxon>
        <taxon>Clostridia</taxon>
        <taxon>Eubacteriales</taxon>
        <taxon>Clostridiaceae</taxon>
        <taxon>Clostridium</taxon>
    </lineage>
</organism>
<keyword evidence="4" id="KW-0012">Acyltransferase</keyword>
<evidence type="ECO:0000256" key="3">
    <source>
        <dbReference type="ARBA" id="ARBA00022679"/>
    </source>
</evidence>
<protein>
    <submittedName>
        <fullName evidence="5">Serine acetyltransferase</fullName>
    </submittedName>
</protein>
<dbReference type="GO" id="GO:0008652">
    <property type="term" value="P:amino acid biosynthetic process"/>
    <property type="evidence" value="ECO:0007669"/>
    <property type="project" value="UniProtKB-KW"/>
</dbReference>
<dbReference type="SUPFAM" id="SSF51161">
    <property type="entry name" value="Trimeric LpxA-like enzymes"/>
    <property type="match status" value="1"/>
</dbReference>
<name>A0A5N7J7Z4_9CLOT</name>
<dbReference type="PANTHER" id="PTHR42811">
    <property type="entry name" value="SERINE ACETYLTRANSFERASE"/>
    <property type="match status" value="1"/>
</dbReference>
<accession>A0A5N7J7Z4</accession>
<keyword evidence="2" id="KW-0028">Amino-acid biosynthesis</keyword>
<dbReference type="RefSeq" id="WP_152754005.1">
    <property type="nucleotide sequence ID" value="NZ_SPSE01000054.1"/>
</dbReference>
<evidence type="ECO:0000256" key="1">
    <source>
        <dbReference type="ARBA" id="ARBA00004876"/>
    </source>
</evidence>
<evidence type="ECO:0000256" key="4">
    <source>
        <dbReference type="ARBA" id="ARBA00023315"/>
    </source>
</evidence>
<dbReference type="InterPro" id="IPR011004">
    <property type="entry name" value="Trimer_LpxA-like_sf"/>
</dbReference>
<dbReference type="Gene3D" id="2.160.10.10">
    <property type="entry name" value="Hexapeptide repeat proteins"/>
    <property type="match status" value="1"/>
</dbReference>
<dbReference type="GO" id="GO:0016746">
    <property type="term" value="F:acyltransferase activity"/>
    <property type="evidence" value="ECO:0007669"/>
    <property type="project" value="UniProtKB-KW"/>
</dbReference>
<evidence type="ECO:0000313" key="6">
    <source>
        <dbReference type="Proteomes" id="UP000342249"/>
    </source>
</evidence>
<dbReference type="EMBL" id="SPSF01000056">
    <property type="protein sequence ID" value="MPQ64864.1"/>
    <property type="molecule type" value="Genomic_DNA"/>
</dbReference>
<keyword evidence="3 5" id="KW-0808">Transferase</keyword>
<comment type="caution">
    <text evidence="5">The sequence shown here is derived from an EMBL/GenBank/DDBJ whole genome shotgun (WGS) entry which is preliminary data.</text>
</comment>
<evidence type="ECO:0000256" key="2">
    <source>
        <dbReference type="ARBA" id="ARBA00022605"/>
    </source>
</evidence>
<dbReference type="CDD" id="cd03354">
    <property type="entry name" value="LbH_SAT"/>
    <property type="match status" value="1"/>
</dbReference>
<reference evidence="5 6" key="1">
    <citation type="journal article" date="2019" name="Lett. Appl. Microbiol.">
        <title>A case of 'blown pack' spoilage of vacuum-packaged pork likely associated with Clostridium estertheticum in Canada.</title>
        <authorList>
            <person name="Zhang P."/>
            <person name="Ward P."/>
            <person name="McMullen L.M."/>
            <person name="Yang X."/>
        </authorList>
    </citation>
    <scope>NUCLEOTIDE SEQUENCE [LARGE SCALE GENOMIC DNA]</scope>
    <source>
        <strain evidence="5 6">MA19</strain>
    </source>
</reference>
<proteinExistence type="predicted"/>
<dbReference type="InterPro" id="IPR042122">
    <property type="entry name" value="Ser_AcTrfase_N_sf"/>
</dbReference>
<dbReference type="AlphaFoldDB" id="A0A5N7J7Z4"/>
<sequence>MLANIKDKKPEFSKNQILHNISSHEKVTDIYDQIINITNNIEMTCKKNDINYHTEFTGNPSISRINDIAKELFEILFPGVINNELTNEVMLKFYLGKKLEKLYEKLEDQIFKAYLTTNANNEYESSVDARMQAKRIVMELLEYIPVARTEILYDIEAAYEGDPAAMNYNEIVLSYPFVKTIAMHRIAHFLYLRGISIIPRMLSEWAHSRTGIDIHPGAKIGKCFFIDHGTGVVIGETTEIGDNVKIYQGVTLGALSLKKNKLGKIIKGGKRHPTLKDNVVVYANATILGGDTVIGENSIIGGNAWIIHSVEENTVVTINNPKLQFRRRNT</sequence>
<comment type="pathway">
    <text evidence="1">Amino-acid biosynthesis; L-cysteine biosynthesis; L-cysteine from L-serine: step 1/2.</text>
</comment>
<gene>
    <name evidence="5" type="ORF">E4V82_22625</name>
</gene>
<dbReference type="Proteomes" id="UP000342249">
    <property type="component" value="Unassembled WGS sequence"/>
</dbReference>